<evidence type="ECO:0000313" key="2">
    <source>
        <dbReference type="Ensembl" id="ENSMODP00000010690.4"/>
    </source>
</evidence>
<feature type="compositionally biased region" description="Basic and acidic residues" evidence="1">
    <location>
        <begin position="156"/>
        <end position="165"/>
    </location>
</feature>
<keyword evidence="3" id="KW-1185">Reference proteome</keyword>
<dbReference type="Ensembl" id="ENSMODT00000010902.4">
    <property type="protein sequence ID" value="ENSMODP00000010690.4"/>
    <property type="gene ID" value="ENSMODG00000008597.4"/>
</dbReference>
<dbReference type="CTD" id="100030640"/>
<dbReference type="GeneTree" id="ENSGT00390000012489"/>
<organism evidence="2 3">
    <name type="scientific">Monodelphis domestica</name>
    <name type="common">Gray short-tailed opossum</name>
    <dbReference type="NCBI Taxonomy" id="13616"/>
    <lineage>
        <taxon>Eukaryota</taxon>
        <taxon>Metazoa</taxon>
        <taxon>Chordata</taxon>
        <taxon>Craniata</taxon>
        <taxon>Vertebrata</taxon>
        <taxon>Euteleostomi</taxon>
        <taxon>Mammalia</taxon>
        <taxon>Metatheria</taxon>
        <taxon>Didelphimorphia</taxon>
        <taxon>Didelphidae</taxon>
        <taxon>Monodelphis</taxon>
    </lineage>
</organism>
<dbReference type="AlphaFoldDB" id="F7BTZ9"/>
<dbReference type="HOGENOM" id="CLU_945074_0_0_1"/>
<dbReference type="Proteomes" id="UP000002280">
    <property type="component" value="Chromosome 3"/>
</dbReference>
<feature type="region of interest" description="Disordered" evidence="1">
    <location>
        <begin position="260"/>
        <end position="304"/>
    </location>
</feature>
<dbReference type="PANTHER" id="PTHR15578">
    <property type="entry name" value="CHROMOSOME 8 C22ORF31 HOMOLOG"/>
    <property type="match status" value="1"/>
</dbReference>
<dbReference type="GeneID" id="100030640"/>
<reference evidence="2" key="3">
    <citation type="submission" date="2025-09" db="UniProtKB">
        <authorList>
            <consortium name="Ensembl"/>
        </authorList>
    </citation>
    <scope>IDENTIFICATION</scope>
</reference>
<dbReference type="Bgee" id="ENSMODG00000008597">
    <property type="expression patterns" value="Expressed in testis and 11 other cell types or tissues"/>
</dbReference>
<dbReference type="STRING" id="13616.ENSMODP00000010690"/>
<evidence type="ECO:0000256" key="1">
    <source>
        <dbReference type="SAM" id="MobiDB-lite"/>
    </source>
</evidence>
<evidence type="ECO:0000313" key="3">
    <source>
        <dbReference type="Proteomes" id="UP000002280"/>
    </source>
</evidence>
<dbReference type="InterPro" id="IPR028970">
    <property type="entry name" value="DUF4662"/>
</dbReference>
<gene>
    <name evidence="2" type="primary">C3H22orf31</name>
</gene>
<protein>
    <submittedName>
        <fullName evidence="2">Chromosome 3 open reading frame, human C22orf31</fullName>
    </submittedName>
</protein>
<dbReference type="OrthoDB" id="8417148at2759"/>
<sequence>MHPIYMRRNSGIPTYGLRQSILVNKRLQDCYVDTPTLTNIWTSKTYANPSVASKGGLTSSWEVVKNPLVSSSFSLVKLVLRRQLKDKCCPIPPKLGAEGKARKIPKIKTKGTGPVRADPGDRDTEAVPDKDKSPSGKPSGTSDLMRSTGPDSESEESQKEEKEAAVGEDLQEGAVTQIPLGKSEGPVGETQVDLPLGNRGEPPQDTLIIHGLSAEQYTALYHSVVEPMLWNTSGTPKRYSLELGKVIKRKLWEALCSQATAPSPEGAGSGGVANNPGPPGKRPGPKPDREAGEQPAVPKWPKLE</sequence>
<dbReference type="RefSeq" id="XP_007490553.1">
    <property type="nucleotide sequence ID" value="XM_007490491.3"/>
</dbReference>
<feature type="region of interest" description="Disordered" evidence="1">
    <location>
        <begin position="90"/>
        <end position="202"/>
    </location>
</feature>
<dbReference type="Pfam" id="PF15578">
    <property type="entry name" value="DUF4662"/>
    <property type="match status" value="1"/>
</dbReference>
<feature type="compositionally biased region" description="Polar residues" evidence="1">
    <location>
        <begin position="136"/>
        <end position="151"/>
    </location>
</feature>
<proteinExistence type="predicted"/>
<name>F7BTZ9_MONDO</name>
<dbReference type="PANTHER" id="PTHR15578:SF0">
    <property type="entry name" value="CHROMOSOME 22 OPEN READING FRAME 31"/>
    <property type="match status" value="1"/>
</dbReference>
<dbReference type="eggNOG" id="ENOG502T0JW">
    <property type="taxonomic scope" value="Eukaryota"/>
</dbReference>
<dbReference type="InParanoid" id="F7BTZ9"/>
<accession>F7BTZ9</accession>
<reference evidence="2" key="2">
    <citation type="submission" date="2025-08" db="UniProtKB">
        <authorList>
            <consortium name="Ensembl"/>
        </authorList>
    </citation>
    <scope>IDENTIFICATION</scope>
</reference>
<feature type="compositionally biased region" description="Basic and acidic residues" evidence="1">
    <location>
        <begin position="118"/>
        <end position="134"/>
    </location>
</feature>
<dbReference type="OMA" id="CCPAPCK"/>
<reference evidence="2 3" key="1">
    <citation type="journal article" date="2007" name="Nature">
        <title>Genome of the marsupial Monodelphis domestica reveals innovation in non-coding sequences.</title>
        <authorList>
            <person name="Mikkelsen T.S."/>
            <person name="Wakefield M.J."/>
            <person name="Aken B."/>
            <person name="Amemiya C.T."/>
            <person name="Chang J.L."/>
            <person name="Duke S."/>
            <person name="Garber M."/>
            <person name="Gentles A.J."/>
            <person name="Goodstadt L."/>
            <person name="Heger A."/>
            <person name="Jurka J."/>
            <person name="Kamal M."/>
            <person name="Mauceli E."/>
            <person name="Searle S.M."/>
            <person name="Sharpe T."/>
            <person name="Baker M.L."/>
            <person name="Batzer M.A."/>
            <person name="Benos P.V."/>
            <person name="Belov K."/>
            <person name="Clamp M."/>
            <person name="Cook A."/>
            <person name="Cuff J."/>
            <person name="Das R."/>
            <person name="Davidow L."/>
            <person name="Deakin J.E."/>
            <person name="Fazzari M.J."/>
            <person name="Glass J.L."/>
            <person name="Grabherr M."/>
            <person name="Greally J.M."/>
            <person name="Gu W."/>
            <person name="Hore T.A."/>
            <person name="Huttley G.A."/>
            <person name="Kleber M."/>
            <person name="Jirtle R.L."/>
            <person name="Koina E."/>
            <person name="Lee J.T."/>
            <person name="Mahony S."/>
            <person name="Marra M.A."/>
            <person name="Miller R.D."/>
            <person name="Nicholls R.D."/>
            <person name="Oda M."/>
            <person name="Papenfuss A.T."/>
            <person name="Parra Z.E."/>
            <person name="Pollock D.D."/>
            <person name="Ray D.A."/>
            <person name="Schein J.E."/>
            <person name="Speed T.P."/>
            <person name="Thompson K."/>
            <person name="VandeBerg J.L."/>
            <person name="Wade C.M."/>
            <person name="Walker J.A."/>
            <person name="Waters P.D."/>
            <person name="Webber C."/>
            <person name="Weidman J.R."/>
            <person name="Xie X."/>
            <person name="Zody M.C."/>
            <person name="Baldwin J."/>
            <person name="Abdouelleil A."/>
            <person name="Abdulkadir J."/>
            <person name="Abebe A."/>
            <person name="Abera B."/>
            <person name="Abreu J."/>
            <person name="Acer S.C."/>
            <person name="Aftuck L."/>
            <person name="Alexander A."/>
            <person name="An P."/>
            <person name="Anderson E."/>
            <person name="Anderson S."/>
            <person name="Arachi H."/>
            <person name="Azer M."/>
            <person name="Bachantsang P."/>
            <person name="Barry A."/>
            <person name="Bayul T."/>
            <person name="Berlin A."/>
            <person name="Bessette D."/>
            <person name="Bloom T."/>
            <person name="Bloom T."/>
            <person name="Boguslavskiy L."/>
            <person name="Bonnet C."/>
            <person name="Boukhgalter B."/>
            <person name="Bourzgui I."/>
            <person name="Brown A."/>
            <person name="Cahill P."/>
            <person name="Channer S."/>
            <person name="Cheshatsang Y."/>
            <person name="Chuda L."/>
            <person name="Citroen M."/>
            <person name="Collymore A."/>
            <person name="Cooke P."/>
            <person name="Costello M."/>
            <person name="D'Aco K."/>
            <person name="Daza R."/>
            <person name="De Haan G."/>
            <person name="DeGray S."/>
            <person name="DeMaso C."/>
            <person name="Dhargay N."/>
            <person name="Dooley K."/>
            <person name="Dooley E."/>
            <person name="Doricent M."/>
            <person name="Dorje P."/>
            <person name="Dorjee K."/>
            <person name="Dupes A."/>
            <person name="Elong R."/>
            <person name="Falk J."/>
            <person name="Farina A."/>
            <person name="Faro S."/>
            <person name="Ferguson D."/>
            <person name="Fisher S."/>
            <person name="Foley C.D."/>
            <person name="Franke A."/>
            <person name="Friedrich D."/>
            <person name="Gadbois L."/>
            <person name="Gearin G."/>
            <person name="Gearin C.R."/>
            <person name="Giannoukos G."/>
            <person name="Goode T."/>
            <person name="Graham J."/>
            <person name="Grandbois E."/>
            <person name="Grewal S."/>
            <person name="Gyaltsen K."/>
            <person name="Hafez N."/>
            <person name="Hagos B."/>
            <person name="Hall J."/>
            <person name="Henson C."/>
            <person name="Hollinger A."/>
            <person name="Honan T."/>
            <person name="Huard M.D."/>
            <person name="Hughes L."/>
            <person name="Hurhula B."/>
            <person name="Husby M.E."/>
            <person name="Kamat A."/>
            <person name="Kanga B."/>
            <person name="Kashin S."/>
            <person name="Khazanovich D."/>
            <person name="Kisner P."/>
            <person name="Lance K."/>
            <person name="Lara M."/>
            <person name="Lee W."/>
            <person name="Lennon N."/>
            <person name="Letendre F."/>
            <person name="LeVine R."/>
            <person name="Lipovsky A."/>
            <person name="Liu X."/>
            <person name="Liu J."/>
            <person name="Liu S."/>
            <person name="Lokyitsang T."/>
            <person name="Lokyitsang Y."/>
            <person name="Lubonja R."/>
            <person name="Lui A."/>
            <person name="MacDonald P."/>
            <person name="Magnisalis V."/>
            <person name="Maru K."/>
            <person name="Matthews C."/>
            <person name="McCusker W."/>
            <person name="McDonough S."/>
            <person name="Mehta T."/>
            <person name="Meldrim J."/>
            <person name="Meneus L."/>
            <person name="Mihai O."/>
            <person name="Mihalev A."/>
            <person name="Mihova T."/>
            <person name="Mittelman R."/>
            <person name="Mlenga V."/>
            <person name="Montmayeur A."/>
            <person name="Mulrain L."/>
            <person name="Navidi A."/>
            <person name="Naylor J."/>
            <person name="Negash T."/>
            <person name="Nguyen T."/>
            <person name="Nguyen N."/>
            <person name="Nicol R."/>
            <person name="Norbu C."/>
            <person name="Norbu N."/>
            <person name="Novod N."/>
            <person name="O'Neill B."/>
            <person name="Osman S."/>
            <person name="Markiewicz E."/>
            <person name="Oyono O.L."/>
            <person name="Patti C."/>
            <person name="Phunkhang P."/>
            <person name="Pierre F."/>
            <person name="Priest M."/>
            <person name="Raghuraman S."/>
            <person name="Rege F."/>
            <person name="Reyes R."/>
            <person name="Rise C."/>
            <person name="Rogov P."/>
            <person name="Ross K."/>
            <person name="Ryan E."/>
            <person name="Settipalli S."/>
            <person name="Shea T."/>
            <person name="Sherpa N."/>
            <person name="Shi L."/>
            <person name="Shih D."/>
            <person name="Sparrow T."/>
            <person name="Spaulding J."/>
            <person name="Stalker J."/>
            <person name="Stange-Thomann N."/>
            <person name="Stavropoulos S."/>
            <person name="Stone C."/>
            <person name="Strader C."/>
            <person name="Tesfaye S."/>
            <person name="Thomson T."/>
            <person name="Thoulutsang Y."/>
            <person name="Thoulutsang D."/>
            <person name="Topham K."/>
            <person name="Topping I."/>
            <person name="Tsamla T."/>
            <person name="Vassiliev H."/>
            <person name="Vo A."/>
            <person name="Wangchuk T."/>
            <person name="Wangdi T."/>
            <person name="Weiand M."/>
            <person name="Wilkinson J."/>
            <person name="Wilson A."/>
            <person name="Yadav S."/>
            <person name="Young G."/>
            <person name="Yu Q."/>
            <person name="Zembek L."/>
            <person name="Zhong D."/>
            <person name="Zimmer A."/>
            <person name="Zwirko Z."/>
            <person name="Jaffe D.B."/>
            <person name="Alvarez P."/>
            <person name="Brockman W."/>
            <person name="Butler J."/>
            <person name="Chin C."/>
            <person name="Gnerre S."/>
            <person name="MacCallum I."/>
            <person name="Graves J.A."/>
            <person name="Ponting C.P."/>
            <person name="Breen M."/>
            <person name="Samollow P.B."/>
            <person name="Lander E.S."/>
            <person name="Lindblad-Toh K."/>
        </authorList>
    </citation>
    <scope>NUCLEOTIDE SEQUENCE [LARGE SCALE GENOMIC DNA]</scope>
</reference>